<name>A0ABT2F9D8_9NEIS</name>
<dbReference type="PANTHER" id="PTHR38767:SF1">
    <property type="entry name" value="DNA POLYMERASE III SUBUNIT CHI"/>
    <property type="match status" value="1"/>
</dbReference>
<sequence>MPQATFYTHVADPAAFVCRLAARAIRGRAPVLLWVESAEAVSQFDTVLWQFEAESFLAHEIWLSGESFPQHVPLVLAGGNEIPTVPEQTVVLNYSPDFWCDAAVLPTRVLEIVGNGLEELAEARERFKAYRQKGFHIEHHNMQGKA</sequence>
<dbReference type="EMBL" id="JANUXW010000001">
    <property type="protein sequence ID" value="MCS4532813.1"/>
    <property type="molecule type" value="Genomic_DNA"/>
</dbReference>
<evidence type="ECO:0000313" key="1">
    <source>
        <dbReference type="EMBL" id="MCS4532813.1"/>
    </source>
</evidence>
<organism evidence="1 2">
    <name type="scientific">Neisseria montereyensis</name>
    <dbReference type="NCBI Taxonomy" id="2973938"/>
    <lineage>
        <taxon>Bacteria</taxon>
        <taxon>Pseudomonadati</taxon>
        <taxon>Pseudomonadota</taxon>
        <taxon>Betaproteobacteria</taxon>
        <taxon>Neisseriales</taxon>
        <taxon>Neisseriaceae</taxon>
        <taxon>Neisseria</taxon>
    </lineage>
</organism>
<dbReference type="InterPro" id="IPR007459">
    <property type="entry name" value="DNA_pol3_chi"/>
</dbReference>
<reference evidence="1" key="1">
    <citation type="submission" date="2022-08" db="EMBL/GenBank/DDBJ databases">
        <authorList>
            <person name="Volokhov D.V."/>
            <person name="Furtak V.A."/>
            <person name="Zagorodnyaya T.A."/>
        </authorList>
    </citation>
    <scope>NUCLEOTIDE SEQUENCE</scope>
    <source>
        <strain evidence="1">CSL10203-ORH2</strain>
    </source>
</reference>
<dbReference type="Gene3D" id="3.40.50.10110">
    <property type="entry name" value="DNA polymerase III subunit chi"/>
    <property type="match status" value="1"/>
</dbReference>
<protein>
    <submittedName>
        <fullName evidence="1">DNA polymerase III subunit chi</fullName>
        <ecNumber evidence="1">2.7.7.7</ecNumber>
    </submittedName>
</protein>
<dbReference type="PANTHER" id="PTHR38767">
    <property type="entry name" value="DNA POLYMERASE III SUBUNIT CHI"/>
    <property type="match status" value="1"/>
</dbReference>
<dbReference type="RefSeq" id="WP_259290640.1">
    <property type="nucleotide sequence ID" value="NZ_JANUXW010000001.1"/>
</dbReference>
<dbReference type="SUPFAM" id="SSF102400">
    <property type="entry name" value="DNA polymerase III chi subunit"/>
    <property type="match status" value="1"/>
</dbReference>
<dbReference type="GO" id="GO:0003887">
    <property type="term" value="F:DNA-directed DNA polymerase activity"/>
    <property type="evidence" value="ECO:0007669"/>
    <property type="project" value="UniProtKB-EC"/>
</dbReference>
<keyword evidence="1" id="KW-0548">Nucleotidyltransferase</keyword>
<dbReference type="InterPro" id="IPR036768">
    <property type="entry name" value="PolIII_chi_sf"/>
</dbReference>
<evidence type="ECO:0000313" key="2">
    <source>
        <dbReference type="Proteomes" id="UP001166947"/>
    </source>
</evidence>
<keyword evidence="2" id="KW-1185">Reference proteome</keyword>
<dbReference type="Proteomes" id="UP001166947">
    <property type="component" value="Unassembled WGS sequence"/>
</dbReference>
<accession>A0ABT2F9D8</accession>
<comment type="caution">
    <text evidence="1">The sequence shown here is derived from an EMBL/GenBank/DDBJ whole genome shotgun (WGS) entry which is preliminary data.</text>
</comment>
<dbReference type="Pfam" id="PF04364">
    <property type="entry name" value="DNA_pol3_chi"/>
    <property type="match status" value="1"/>
</dbReference>
<reference evidence="1" key="2">
    <citation type="journal article" date="2023" name="Curr. Microbiol.">
        <title>Neisseria montereyensis sp. nov., Isolated from Oropharynx of California Sea Lion (Zalophus californianus): Genomic, Phylogenetic, and Phenotypic Study.</title>
        <authorList>
            <person name="Volokhov D.V."/>
            <person name="Zagorodnyaya T.A."/>
            <person name="Furtak V.A."/>
            <person name="Nattanmai G."/>
            <person name="Randall L."/>
            <person name="Jose S."/>
            <person name="Gao Y."/>
            <person name="Gulland F.M."/>
            <person name="Eisenberg T."/>
            <person name="Delmonte P."/>
            <person name="Blom J."/>
            <person name="Mitchell K.K."/>
        </authorList>
    </citation>
    <scope>NUCLEOTIDE SEQUENCE</scope>
    <source>
        <strain evidence="1">CSL10203-ORH2</strain>
    </source>
</reference>
<keyword evidence="1" id="KW-0808">Transferase</keyword>
<proteinExistence type="predicted"/>
<dbReference type="EC" id="2.7.7.7" evidence="1"/>
<gene>
    <name evidence="1" type="ORF">NXS09_00665</name>
</gene>